<name>A0A3N4I3B2_ASCIM</name>
<feature type="region of interest" description="Disordered" evidence="1">
    <location>
        <begin position="303"/>
        <end position="327"/>
    </location>
</feature>
<gene>
    <name evidence="3" type="ORF">BJ508DRAFT_327940</name>
</gene>
<evidence type="ECO:0000313" key="4">
    <source>
        <dbReference type="Proteomes" id="UP000275078"/>
    </source>
</evidence>
<keyword evidence="4" id="KW-1185">Reference proteome</keyword>
<feature type="compositionally biased region" description="Basic residues" evidence="1">
    <location>
        <begin position="316"/>
        <end position="327"/>
    </location>
</feature>
<keyword evidence="2" id="KW-1133">Transmembrane helix</keyword>
<accession>A0A3N4I3B2</accession>
<protein>
    <submittedName>
        <fullName evidence="3">Uncharacterized protein</fullName>
    </submittedName>
</protein>
<dbReference type="Proteomes" id="UP000275078">
    <property type="component" value="Unassembled WGS sequence"/>
</dbReference>
<evidence type="ECO:0000256" key="2">
    <source>
        <dbReference type="SAM" id="Phobius"/>
    </source>
</evidence>
<keyword evidence="2" id="KW-0812">Transmembrane</keyword>
<reference evidence="3 4" key="1">
    <citation type="journal article" date="2018" name="Nat. Ecol. Evol.">
        <title>Pezizomycetes genomes reveal the molecular basis of ectomycorrhizal truffle lifestyle.</title>
        <authorList>
            <person name="Murat C."/>
            <person name="Payen T."/>
            <person name="Noel B."/>
            <person name="Kuo A."/>
            <person name="Morin E."/>
            <person name="Chen J."/>
            <person name="Kohler A."/>
            <person name="Krizsan K."/>
            <person name="Balestrini R."/>
            <person name="Da Silva C."/>
            <person name="Montanini B."/>
            <person name="Hainaut M."/>
            <person name="Levati E."/>
            <person name="Barry K.W."/>
            <person name="Belfiori B."/>
            <person name="Cichocki N."/>
            <person name="Clum A."/>
            <person name="Dockter R.B."/>
            <person name="Fauchery L."/>
            <person name="Guy J."/>
            <person name="Iotti M."/>
            <person name="Le Tacon F."/>
            <person name="Lindquist E.A."/>
            <person name="Lipzen A."/>
            <person name="Malagnac F."/>
            <person name="Mello A."/>
            <person name="Molinier V."/>
            <person name="Miyauchi S."/>
            <person name="Poulain J."/>
            <person name="Riccioni C."/>
            <person name="Rubini A."/>
            <person name="Sitrit Y."/>
            <person name="Splivallo R."/>
            <person name="Traeger S."/>
            <person name="Wang M."/>
            <person name="Zifcakova L."/>
            <person name="Wipf D."/>
            <person name="Zambonelli A."/>
            <person name="Paolocci F."/>
            <person name="Nowrousian M."/>
            <person name="Ottonello S."/>
            <person name="Baldrian P."/>
            <person name="Spatafora J.W."/>
            <person name="Henrissat B."/>
            <person name="Nagy L.G."/>
            <person name="Aury J.M."/>
            <person name="Wincker P."/>
            <person name="Grigoriev I.V."/>
            <person name="Bonfante P."/>
            <person name="Martin F.M."/>
        </authorList>
    </citation>
    <scope>NUCLEOTIDE SEQUENCE [LARGE SCALE GENOMIC DNA]</scope>
    <source>
        <strain evidence="3 4">RN42</strain>
    </source>
</reference>
<feature type="region of interest" description="Disordered" evidence="1">
    <location>
        <begin position="102"/>
        <end position="128"/>
    </location>
</feature>
<evidence type="ECO:0000256" key="1">
    <source>
        <dbReference type="SAM" id="MobiDB-lite"/>
    </source>
</evidence>
<feature type="transmembrane region" description="Helical" evidence="2">
    <location>
        <begin position="236"/>
        <end position="261"/>
    </location>
</feature>
<evidence type="ECO:0000313" key="3">
    <source>
        <dbReference type="EMBL" id="RPA79886.1"/>
    </source>
</evidence>
<sequence>MPSTKLCPDGTPPLLYLPIPTASDPTQKHSTYCPTDPTSLDARLKETGIFNPSEKDQQQVITLDKHANRLVRHEYKMWRAEKERGEESMMYKMAGLLGLPVGKKPDVQKQQPAGETPEVVYEEPGPSGKQIMDSITDLNKSLDWVKTKVVPLEKEVGVLRTEKMGLMERMNQVESQLAEQAKSKAARLDSNSKTEKNIFDIMRPCLARNSCTFPERAMLWSEDKWPMDLFRLALDWMLLLSLVGLFLFIVVLFACLAVGFVTEICMPMKRWLWPTERDIRAAYFKTQGYSNPYEAADREIRDKEAENSRLTNRSLIPRRKTGPAKSG</sequence>
<organism evidence="3 4">
    <name type="scientific">Ascobolus immersus RN42</name>
    <dbReference type="NCBI Taxonomy" id="1160509"/>
    <lineage>
        <taxon>Eukaryota</taxon>
        <taxon>Fungi</taxon>
        <taxon>Dikarya</taxon>
        <taxon>Ascomycota</taxon>
        <taxon>Pezizomycotina</taxon>
        <taxon>Pezizomycetes</taxon>
        <taxon>Pezizales</taxon>
        <taxon>Ascobolaceae</taxon>
        <taxon>Ascobolus</taxon>
    </lineage>
</organism>
<proteinExistence type="predicted"/>
<dbReference type="AlphaFoldDB" id="A0A3N4I3B2"/>
<keyword evidence="2" id="KW-0472">Membrane</keyword>
<dbReference type="EMBL" id="ML119694">
    <property type="protein sequence ID" value="RPA79886.1"/>
    <property type="molecule type" value="Genomic_DNA"/>
</dbReference>